<name>A0A2P5B5M6_TREOI</name>
<sequence length="87" mass="9778">MCQKMWLRKSFRGFLLSLLLDSSVCKSWYSLILSLLSSITRISWPNTSAMPITMSSPLNLSSSSYTRNKVSSTLLMVVTMEIGIFSC</sequence>
<reference evidence="2" key="1">
    <citation type="submission" date="2016-06" db="EMBL/GenBank/DDBJ databases">
        <title>Parallel loss of symbiosis genes in relatives of nitrogen-fixing non-legume Parasponia.</title>
        <authorList>
            <person name="Van Velzen R."/>
            <person name="Holmer R."/>
            <person name="Bu F."/>
            <person name="Rutten L."/>
            <person name="Van Zeijl A."/>
            <person name="Liu W."/>
            <person name="Santuari L."/>
            <person name="Cao Q."/>
            <person name="Sharma T."/>
            <person name="Shen D."/>
            <person name="Roswanjaya Y."/>
            <person name="Wardhani T."/>
            <person name="Kalhor M.S."/>
            <person name="Jansen J."/>
            <person name="Van den Hoogen J."/>
            <person name="Gungor B."/>
            <person name="Hartog M."/>
            <person name="Hontelez J."/>
            <person name="Verver J."/>
            <person name="Yang W.-C."/>
            <person name="Schijlen E."/>
            <person name="Repin R."/>
            <person name="Schilthuizen M."/>
            <person name="Schranz E."/>
            <person name="Heidstra R."/>
            <person name="Miyata K."/>
            <person name="Fedorova E."/>
            <person name="Kohlen W."/>
            <person name="Bisseling T."/>
            <person name="Smit S."/>
            <person name="Geurts R."/>
        </authorList>
    </citation>
    <scope>NUCLEOTIDE SEQUENCE [LARGE SCALE GENOMIC DNA]</scope>
    <source>
        <strain evidence="2">cv. RG33-2</strain>
    </source>
</reference>
<proteinExistence type="predicted"/>
<dbReference type="EMBL" id="JXTC01000601">
    <property type="protein sequence ID" value="PON44097.1"/>
    <property type="molecule type" value="Genomic_DNA"/>
</dbReference>
<protein>
    <submittedName>
        <fullName evidence="1">Uncharacterized protein</fullName>
    </submittedName>
</protein>
<gene>
    <name evidence="1" type="ORF">TorRG33x02_331840</name>
</gene>
<dbReference type="Proteomes" id="UP000237000">
    <property type="component" value="Unassembled WGS sequence"/>
</dbReference>
<evidence type="ECO:0000313" key="1">
    <source>
        <dbReference type="EMBL" id="PON44097.1"/>
    </source>
</evidence>
<organism evidence="1 2">
    <name type="scientific">Trema orientale</name>
    <name type="common">Charcoal tree</name>
    <name type="synonym">Celtis orientalis</name>
    <dbReference type="NCBI Taxonomy" id="63057"/>
    <lineage>
        <taxon>Eukaryota</taxon>
        <taxon>Viridiplantae</taxon>
        <taxon>Streptophyta</taxon>
        <taxon>Embryophyta</taxon>
        <taxon>Tracheophyta</taxon>
        <taxon>Spermatophyta</taxon>
        <taxon>Magnoliopsida</taxon>
        <taxon>eudicotyledons</taxon>
        <taxon>Gunneridae</taxon>
        <taxon>Pentapetalae</taxon>
        <taxon>rosids</taxon>
        <taxon>fabids</taxon>
        <taxon>Rosales</taxon>
        <taxon>Cannabaceae</taxon>
        <taxon>Trema</taxon>
    </lineage>
</organism>
<dbReference type="InParanoid" id="A0A2P5B5M6"/>
<evidence type="ECO:0000313" key="2">
    <source>
        <dbReference type="Proteomes" id="UP000237000"/>
    </source>
</evidence>
<comment type="caution">
    <text evidence="1">The sequence shown here is derived from an EMBL/GenBank/DDBJ whole genome shotgun (WGS) entry which is preliminary data.</text>
</comment>
<dbReference type="AlphaFoldDB" id="A0A2P5B5M6"/>
<keyword evidence="2" id="KW-1185">Reference proteome</keyword>
<accession>A0A2P5B5M6</accession>